<proteinExistence type="predicted"/>
<dbReference type="EMBL" id="LKMD01000102">
    <property type="protein sequence ID" value="PIA97169.1"/>
    <property type="molecule type" value="Genomic_DNA"/>
</dbReference>
<name>A0A2G5HX94_CERBT</name>
<dbReference type="Proteomes" id="UP000230605">
    <property type="component" value="Chromosome 2"/>
</dbReference>
<dbReference type="AlphaFoldDB" id="A0A2G5HX94"/>
<reference evidence="1 3" key="1">
    <citation type="submission" date="2015-10" db="EMBL/GenBank/DDBJ databases">
        <title>The cercosporin biosynthetic gene cluster was horizontally transferred to several fungal lineages and shown to be expanded in Cercospora beticola based on microsynteny with recipient genomes.</title>
        <authorList>
            <person name="De Jonge R."/>
            <person name="Ebert M.K."/>
            <person name="Suttle J.C."/>
            <person name="Jurick Ii W.M."/>
            <person name="Secor G.A."/>
            <person name="Thomma B.P."/>
            <person name="Van De Peer Y."/>
            <person name="Bolton M.D."/>
        </authorList>
    </citation>
    <scope>NUCLEOTIDE SEQUENCE [LARGE SCALE GENOMIC DNA]</scope>
    <source>
        <strain evidence="1 3">09-40</strain>
    </source>
</reference>
<reference evidence="2 4" key="2">
    <citation type="submission" date="2023-09" db="EMBL/GenBank/DDBJ databases">
        <title>Complete-Gapless Cercospora beticola genome.</title>
        <authorList>
            <person name="Wyatt N.A."/>
            <person name="Spanner R.E."/>
            <person name="Bolton M.D."/>
        </authorList>
    </citation>
    <scope>NUCLEOTIDE SEQUENCE [LARGE SCALE GENOMIC DNA]</scope>
    <source>
        <strain evidence="2">Cb09-40</strain>
    </source>
</reference>
<keyword evidence="4" id="KW-1185">Reference proteome</keyword>
<organism evidence="1 3">
    <name type="scientific">Cercospora beticola</name>
    <name type="common">Sugarbeet leaf spot fungus</name>
    <dbReference type="NCBI Taxonomy" id="122368"/>
    <lineage>
        <taxon>Eukaryota</taxon>
        <taxon>Fungi</taxon>
        <taxon>Dikarya</taxon>
        <taxon>Ascomycota</taxon>
        <taxon>Pezizomycotina</taxon>
        <taxon>Dothideomycetes</taxon>
        <taxon>Dothideomycetidae</taxon>
        <taxon>Mycosphaerellales</taxon>
        <taxon>Mycosphaerellaceae</taxon>
        <taxon>Cercospora</taxon>
    </lineage>
</organism>
<evidence type="ECO:0000313" key="2">
    <source>
        <dbReference type="EMBL" id="WPA98542.1"/>
    </source>
</evidence>
<gene>
    <name evidence="1" type="ORF">CB0940_05944</name>
    <name evidence="2" type="ORF">RHO25_003154</name>
</gene>
<dbReference type="EMBL" id="CP134185">
    <property type="protein sequence ID" value="WPA98542.1"/>
    <property type="molecule type" value="Genomic_DNA"/>
</dbReference>
<dbReference type="Proteomes" id="UP001302367">
    <property type="component" value="Chromosome 2"/>
</dbReference>
<protein>
    <recommendedName>
        <fullName evidence="5">Arrestin-like N-terminal domain-containing protein</fullName>
    </recommendedName>
</protein>
<evidence type="ECO:0000313" key="1">
    <source>
        <dbReference type="EMBL" id="PIA97169.1"/>
    </source>
</evidence>
<evidence type="ECO:0000313" key="4">
    <source>
        <dbReference type="Proteomes" id="UP001302367"/>
    </source>
</evidence>
<sequence>MPRWLPSRSVEARIDLDATSSVSWQQSETQIFTGSQPIVGRACFHSKKPQNGLRYRVIVKGVIETRIANDVNGSIQSNTDTQEYAFVSSVLFDGPMENGKSKTEIPFDFTLARWEPDTGARNEYSRGSSTQGMPPSINSKQAKKRWSENFSTDPAVHYKITYKIVASAFRKGDRIAAASRPFDYVPALHSPPPPIPTEDYPEEYVLRTTKMVRKALGTAQIGVIGQEPAPLTIYPGQHQAHTKIDLLFMLVRNQSTDVEDSIWQLPRSYCIKAQLKTTTFVMQRPAPRALHVLESNHFNRPIVRERKDEVQVYENVFAEWEVHDSSDSDDDSRQSFKEITTASASTPFTISIDPSFTPDFWTPLLSRRHAIELSVTFDKDPSTTTKLRLPVQIYHSS</sequence>
<accession>A0A2G5HX94</accession>
<evidence type="ECO:0008006" key="5">
    <source>
        <dbReference type="Google" id="ProtNLM"/>
    </source>
</evidence>
<dbReference type="OrthoDB" id="3644299at2759"/>
<evidence type="ECO:0000313" key="3">
    <source>
        <dbReference type="Proteomes" id="UP000230605"/>
    </source>
</evidence>